<sequence length="165" mass="18375">MSDFFGGWSANSILDRLCHPNQSTTLGFPQLVPTEGTAPQISRYVHSLVSWWYDAGMTWHARFRYADSGLHGIIHREGRPHSVHRGGVQPASNEAFTVSSPPLLREHLFSRYTATVFSGSEARKKDLGQATVSFTCAWRFSGHTSAKRMMNAFVFSGPTRTQTAL</sequence>
<comment type="caution">
    <text evidence="1">The sequence shown here is derived from an EMBL/GenBank/DDBJ whole genome shotgun (WGS) entry which is preliminary data.</text>
</comment>
<dbReference type="Proteomes" id="UP000789525">
    <property type="component" value="Unassembled WGS sequence"/>
</dbReference>
<dbReference type="EMBL" id="CAJVPT010047994">
    <property type="protein sequence ID" value="CAG8741195.1"/>
    <property type="molecule type" value="Genomic_DNA"/>
</dbReference>
<evidence type="ECO:0000313" key="2">
    <source>
        <dbReference type="Proteomes" id="UP000789525"/>
    </source>
</evidence>
<proteinExistence type="predicted"/>
<gene>
    <name evidence="1" type="ORF">ACOLOM_LOCUS12185</name>
</gene>
<reference evidence="1" key="1">
    <citation type="submission" date="2021-06" db="EMBL/GenBank/DDBJ databases">
        <authorList>
            <person name="Kallberg Y."/>
            <person name="Tangrot J."/>
            <person name="Rosling A."/>
        </authorList>
    </citation>
    <scope>NUCLEOTIDE SEQUENCE</scope>
    <source>
        <strain evidence="1">CL356</strain>
    </source>
</reference>
<keyword evidence="2" id="KW-1185">Reference proteome</keyword>
<name>A0ACA9QB63_9GLOM</name>
<organism evidence="1 2">
    <name type="scientific">Acaulospora colombiana</name>
    <dbReference type="NCBI Taxonomy" id="27376"/>
    <lineage>
        <taxon>Eukaryota</taxon>
        <taxon>Fungi</taxon>
        <taxon>Fungi incertae sedis</taxon>
        <taxon>Mucoromycota</taxon>
        <taxon>Glomeromycotina</taxon>
        <taxon>Glomeromycetes</taxon>
        <taxon>Diversisporales</taxon>
        <taxon>Acaulosporaceae</taxon>
        <taxon>Acaulospora</taxon>
    </lineage>
</organism>
<protein>
    <submittedName>
        <fullName evidence="1">3192_t:CDS:1</fullName>
    </submittedName>
</protein>
<evidence type="ECO:0000313" key="1">
    <source>
        <dbReference type="EMBL" id="CAG8741195.1"/>
    </source>
</evidence>
<accession>A0ACA9QB63</accession>